<evidence type="ECO:0000313" key="1">
    <source>
        <dbReference type="EMBL" id="MEQ2519939.1"/>
    </source>
</evidence>
<dbReference type="RefSeq" id="WP_349215370.1">
    <property type="nucleotide sequence ID" value="NZ_JBBMFA010000074.1"/>
</dbReference>
<name>A0ABV1GDL8_9FIRM</name>
<dbReference type="EMBL" id="JBBMFA010000074">
    <property type="protein sequence ID" value="MEQ2519939.1"/>
    <property type="molecule type" value="Genomic_DNA"/>
</dbReference>
<comment type="caution">
    <text evidence="1">The sequence shown here is derived from an EMBL/GenBank/DDBJ whole genome shotgun (WGS) entry which is preliminary data.</text>
</comment>
<proteinExistence type="predicted"/>
<protein>
    <submittedName>
        <fullName evidence="1">DUF5685 family protein</fullName>
    </submittedName>
</protein>
<sequence>MFGYVTLDRKTLCSDDARRYQAYRRTLAQSLRQRHGPLAQLALSHDLTFLDILLTDVYGDGRKAAPLDPRFSNGFSGYAADMSIALAFHSAQDDWSDDHNYMALALLHQLRGRYAAVSHRYPRQCLAISHGLQQLQRCEAQKCPDPTVPASYFGQLTADVVSPVKGDCAEALRQLGAGLGEFSYLMDAYDDLQADLRAGRYNPLAALAGSPDYEQQCQALLKGAMARCLAGFEQLDAARQDTLLCNVLYSGVWQRYRALHAAPASKAVREARLSFFLPHGPRR</sequence>
<evidence type="ECO:0000313" key="2">
    <source>
        <dbReference type="Proteomes" id="UP001477672"/>
    </source>
</evidence>
<dbReference type="Pfam" id="PF18937">
    <property type="entry name" value="DUF5685"/>
    <property type="match status" value="1"/>
</dbReference>
<gene>
    <name evidence="1" type="ORF">WMO24_05760</name>
</gene>
<dbReference type="Proteomes" id="UP001477672">
    <property type="component" value="Unassembled WGS sequence"/>
</dbReference>
<accession>A0ABV1GDL8</accession>
<keyword evidence="2" id="KW-1185">Reference proteome</keyword>
<reference evidence="1 2" key="1">
    <citation type="submission" date="2024-03" db="EMBL/GenBank/DDBJ databases">
        <title>Human intestinal bacterial collection.</title>
        <authorList>
            <person name="Pauvert C."/>
            <person name="Hitch T.C.A."/>
            <person name="Clavel T."/>
        </authorList>
    </citation>
    <scope>NUCLEOTIDE SEQUENCE [LARGE SCALE GENOMIC DNA]</scope>
    <source>
        <strain evidence="1 2">CLA-JM-H11</strain>
    </source>
</reference>
<dbReference type="InterPro" id="IPR043740">
    <property type="entry name" value="DUF5685"/>
</dbReference>
<organism evidence="1 2">
    <name type="scientific">Ruthenibacterium intestinale</name>
    <dbReference type="NCBI Taxonomy" id="3133163"/>
    <lineage>
        <taxon>Bacteria</taxon>
        <taxon>Bacillati</taxon>
        <taxon>Bacillota</taxon>
        <taxon>Clostridia</taxon>
        <taxon>Eubacteriales</taxon>
        <taxon>Oscillospiraceae</taxon>
        <taxon>Ruthenibacterium</taxon>
    </lineage>
</organism>